<evidence type="ECO:0000313" key="1">
    <source>
        <dbReference type="EMBL" id="KKL96994.1"/>
    </source>
</evidence>
<protein>
    <submittedName>
        <fullName evidence="1">Uncharacterized protein</fullName>
    </submittedName>
</protein>
<name>A0A0F9GDV9_9ZZZZ</name>
<sequence length="70" mass="7926">MESNFEQLLSEGAHIILKKQGGENVIGMKVKVAGESYHGGMYFGTPERLFSKWDSYMKAFLSALKRKQLN</sequence>
<gene>
    <name evidence="1" type="ORF">LCGC14_1838940</name>
</gene>
<reference evidence="1" key="1">
    <citation type="journal article" date="2015" name="Nature">
        <title>Complex archaea that bridge the gap between prokaryotes and eukaryotes.</title>
        <authorList>
            <person name="Spang A."/>
            <person name="Saw J.H."/>
            <person name="Jorgensen S.L."/>
            <person name="Zaremba-Niedzwiedzka K."/>
            <person name="Martijn J."/>
            <person name="Lind A.E."/>
            <person name="van Eijk R."/>
            <person name="Schleper C."/>
            <person name="Guy L."/>
            <person name="Ettema T.J."/>
        </authorList>
    </citation>
    <scope>NUCLEOTIDE SEQUENCE</scope>
</reference>
<comment type="caution">
    <text evidence="1">The sequence shown here is derived from an EMBL/GenBank/DDBJ whole genome shotgun (WGS) entry which is preliminary data.</text>
</comment>
<organism evidence="1">
    <name type="scientific">marine sediment metagenome</name>
    <dbReference type="NCBI Taxonomy" id="412755"/>
    <lineage>
        <taxon>unclassified sequences</taxon>
        <taxon>metagenomes</taxon>
        <taxon>ecological metagenomes</taxon>
    </lineage>
</organism>
<dbReference type="AlphaFoldDB" id="A0A0F9GDV9"/>
<accession>A0A0F9GDV9</accession>
<dbReference type="EMBL" id="LAZR01018280">
    <property type="protein sequence ID" value="KKL96994.1"/>
    <property type="molecule type" value="Genomic_DNA"/>
</dbReference>
<proteinExistence type="predicted"/>